<dbReference type="EC" id="7.2.1.1" evidence="14"/>
<feature type="transmembrane region" description="Helical" evidence="14">
    <location>
        <begin position="38"/>
        <end position="59"/>
    </location>
</feature>
<dbReference type="Pfam" id="PF02508">
    <property type="entry name" value="Rnf-Nqr"/>
    <property type="match status" value="1"/>
</dbReference>
<keyword evidence="8 14" id="KW-0520">NAD</keyword>
<evidence type="ECO:0000256" key="3">
    <source>
        <dbReference type="ARBA" id="ARBA00022475"/>
    </source>
</evidence>
<protein>
    <recommendedName>
        <fullName evidence="14">Na(+)-translocating NADH-quinone reductase subunit D</fullName>
        <shortName evidence="14">Na(+)-NQR subunit D</shortName>
        <shortName evidence="14">Na(+)-translocating NQR subunit D</shortName>
        <ecNumber evidence="14">7.2.1.1</ecNumber>
    </recommendedName>
    <alternativeName>
        <fullName evidence="14">NQR complex subunit D</fullName>
    </alternativeName>
    <alternativeName>
        <fullName evidence="14">NQR-1 subunit D</fullName>
    </alternativeName>
</protein>
<keyword evidence="13 14" id="KW-0739">Sodium transport</keyword>
<feature type="transmembrane region" description="Helical" evidence="14">
    <location>
        <begin position="125"/>
        <end position="148"/>
    </location>
</feature>
<dbReference type="GO" id="GO:0006814">
    <property type="term" value="P:sodium ion transport"/>
    <property type="evidence" value="ECO:0007669"/>
    <property type="project" value="UniProtKB-UniRule"/>
</dbReference>
<keyword evidence="5 14" id="KW-0812">Transmembrane</keyword>
<keyword evidence="3 14" id="KW-1003">Cell membrane</keyword>
<comment type="catalytic activity">
    <reaction evidence="14">
        <text>a ubiquinone + n Na(+)(in) + NADH + H(+) = a ubiquinol + n Na(+)(out) + NAD(+)</text>
        <dbReference type="Rhea" id="RHEA:47748"/>
        <dbReference type="Rhea" id="RHEA-COMP:9565"/>
        <dbReference type="Rhea" id="RHEA-COMP:9566"/>
        <dbReference type="ChEBI" id="CHEBI:15378"/>
        <dbReference type="ChEBI" id="CHEBI:16389"/>
        <dbReference type="ChEBI" id="CHEBI:17976"/>
        <dbReference type="ChEBI" id="CHEBI:29101"/>
        <dbReference type="ChEBI" id="CHEBI:57540"/>
        <dbReference type="ChEBI" id="CHEBI:57945"/>
        <dbReference type="EC" id="7.2.1.1"/>
    </reaction>
</comment>
<proteinExistence type="inferred from homology"/>
<dbReference type="NCBIfam" id="NF006777">
    <property type="entry name" value="PRK09292.1"/>
    <property type="match status" value="1"/>
</dbReference>
<dbReference type="NCBIfam" id="NF009070">
    <property type="entry name" value="PRK12405.1"/>
    <property type="match status" value="1"/>
</dbReference>
<keyword evidence="10 14" id="KW-0406">Ion transport</keyword>
<evidence type="ECO:0000256" key="4">
    <source>
        <dbReference type="ARBA" id="ARBA00022519"/>
    </source>
</evidence>
<accession>E7C3U1</accession>
<keyword evidence="12 14" id="KW-0472">Membrane</keyword>
<evidence type="ECO:0000256" key="11">
    <source>
        <dbReference type="ARBA" id="ARBA00023075"/>
    </source>
</evidence>
<sequence length="224" mass="24787">MSKAREVLLNPIFNDNPIALQILGICSALAVTTNLYPTLLMCLALTSVLCLSNLFVSIIRNHIPTNVRMIVQITLIASLVVLVDELLKAYDYETSKTIGVFVALIVTNCIVMGRAEAYAMQNGPWLSFLDGLGNGLGYSLILIIVATMRELFGSGTLFGYEILVLTQNGGWYLGNNYMVLSSSSFILIGLFIWLLRSWKVEQIEEPEFQVARNNLETKEAGTRV</sequence>
<comment type="similarity">
    <text evidence="14">Belongs to the NqrDE/RnfAE family.</text>
</comment>
<dbReference type="GO" id="GO:0005886">
    <property type="term" value="C:plasma membrane"/>
    <property type="evidence" value="ECO:0007669"/>
    <property type="project" value="UniProtKB-SubCell"/>
</dbReference>
<keyword evidence="4" id="KW-0997">Cell inner membrane</keyword>
<name>E7C3U1_9BACT</name>
<evidence type="ECO:0000256" key="7">
    <source>
        <dbReference type="ARBA" id="ARBA00022989"/>
    </source>
</evidence>
<evidence type="ECO:0000256" key="9">
    <source>
        <dbReference type="ARBA" id="ARBA00023053"/>
    </source>
</evidence>
<dbReference type="PIRSF" id="PIRSF006102">
    <property type="entry name" value="NQR_DE"/>
    <property type="match status" value="1"/>
</dbReference>
<evidence type="ECO:0000256" key="12">
    <source>
        <dbReference type="ARBA" id="ARBA00023136"/>
    </source>
</evidence>
<evidence type="ECO:0000256" key="14">
    <source>
        <dbReference type="HAMAP-Rule" id="MF_00428"/>
    </source>
</evidence>
<gene>
    <name evidence="14" type="primary">nqrD</name>
</gene>
<keyword evidence="2 14" id="KW-0813">Transport</keyword>
<dbReference type="PANTHER" id="PTHR30586">
    <property type="entry name" value="ELECTRON TRANSPORT COMPLEX PROTEIN RNFE"/>
    <property type="match status" value="1"/>
</dbReference>
<evidence type="ECO:0000256" key="10">
    <source>
        <dbReference type="ARBA" id="ARBA00023065"/>
    </source>
</evidence>
<feature type="transmembrane region" description="Helical" evidence="14">
    <location>
        <begin position="66"/>
        <end position="83"/>
    </location>
</feature>
<reference evidence="15" key="1">
    <citation type="submission" date="2010-01" db="EMBL/GenBank/DDBJ databases">
        <title>Genome fragments of uncultured bacteria from the North Pacific subtropical Gyre.</title>
        <authorList>
            <person name="Pham V.D."/>
            <person name="Delong E.F."/>
        </authorList>
    </citation>
    <scope>NUCLEOTIDE SEQUENCE</scope>
</reference>
<dbReference type="PANTHER" id="PTHR30586:SF1">
    <property type="entry name" value="NA(+)-TRANSLOCATING NADH-QUINONE REDUCTASE SUBUNIT D"/>
    <property type="match status" value="1"/>
</dbReference>
<dbReference type="HAMAP" id="MF_00428">
    <property type="entry name" value="NqrD"/>
    <property type="match status" value="1"/>
</dbReference>
<keyword evidence="7 14" id="KW-1133">Transmembrane helix</keyword>
<comment type="subunit">
    <text evidence="14">Composed of six subunits; NqrA, NqrB, NqrC, NqrD, NqrE and NqrF.</text>
</comment>
<dbReference type="GO" id="GO:0012505">
    <property type="term" value="C:endomembrane system"/>
    <property type="evidence" value="ECO:0007669"/>
    <property type="project" value="UniProtKB-SubCell"/>
</dbReference>
<comment type="function">
    <text evidence="14">NQR complex catalyzes the reduction of ubiquinone-1 to ubiquinol by two successive reactions, coupled with the transport of Na(+) ions from the cytoplasm to the periplasm. NqrA to NqrE are probably involved in the second step, the conversion of ubisemiquinone to ubiquinol.</text>
</comment>
<evidence type="ECO:0000313" key="15">
    <source>
        <dbReference type="EMBL" id="ADI22115.1"/>
    </source>
</evidence>
<dbReference type="InterPro" id="IPR011292">
    <property type="entry name" value="NqrD"/>
</dbReference>
<organism evidence="15">
    <name type="scientific">uncultured Planctomycetales bacterium HF0200_11L05</name>
    <dbReference type="NCBI Taxonomy" id="723607"/>
    <lineage>
        <taxon>Bacteria</taxon>
        <taxon>Pseudomonadati</taxon>
        <taxon>Planctomycetota</taxon>
        <taxon>Planctomycetia</taxon>
        <taxon>Planctomycetales</taxon>
        <taxon>environmental samples</taxon>
    </lineage>
</organism>
<evidence type="ECO:0000256" key="6">
    <source>
        <dbReference type="ARBA" id="ARBA00022967"/>
    </source>
</evidence>
<feature type="transmembrane region" description="Helical" evidence="14">
    <location>
        <begin position="177"/>
        <end position="195"/>
    </location>
</feature>
<dbReference type="NCBIfam" id="TIGR01939">
    <property type="entry name" value="nqrD"/>
    <property type="match status" value="1"/>
</dbReference>
<evidence type="ECO:0000256" key="1">
    <source>
        <dbReference type="ARBA" id="ARBA00004127"/>
    </source>
</evidence>
<evidence type="ECO:0000256" key="13">
    <source>
        <dbReference type="ARBA" id="ARBA00023201"/>
    </source>
</evidence>
<feature type="transmembrane region" description="Helical" evidence="14">
    <location>
        <begin position="95"/>
        <end position="113"/>
    </location>
</feature>
<dbReference type="EMBL" id="GU567975">
    <property type="protein sequence ID" value="ADI22115.1"/>
    <property type="molecule type" value="Genomic_DNA"/>
</dbReference>
<keyword evidence="11 14" id="KW-0830">Ubiquinone</keyword>
<keyword evidence="6 14" id="KW-1278">Translocase</keyword>
<evidence type="ECO:0000256" key="5">
    <source>
        <dbReference type="ARBA" id="ARBA00022692"/>
    </source>
</evidence>
<evidence type="ECO:0000256" key="2">
    <source>
        <dbReference type="ARBA" id="ARBA00022448"/>
    </source>
</evidence>
<dbReference type="GO" id="GO:0016655">
    <property type="term" value="F:oxidoreductase activity, acting on NAD(P)H, quinone or similar compound as acceptor"/>
    <property type="evidence" value="ECO:0007669"/>
    <property type="project" value="UniProtKB-UniRule"/>
</dbReference>
<dbReference type="AlphaFoldDB" id="E7C3U1"/>
<comment type="subcellular location">
    <subcellularLocation>
        <location evidence="14">Cell membrane</location>
        <topology evidence="14">Multi-pass membrane protein</topology>
    </subcellularLocation>
    <subcellularLocation>
        <location evidence="1">Endomembrane system</location>
        <topology evidence="1">Multi-pass membrane protein</topology>
    </subcellularLocation>
</comment>
<evidence type="ECO:0000256" key="8">
    <source>
        <dbReference type="ARBA" id="ARBA00023027"/>
    </source>
</evidence>
<keyword evidence="9 14" id="KW-0915">Sodium</keyword>
<dbReference type="InterPro" id="IPR003667">
    <property type="entry name" value="NqrDE/RnfAE"/>
</dbReference>